<proteinExistence type="predicted"/>
<sequence length="275" mass="31240">MDDNNKYNRNKDYEPDNFDDEVAFPARRNNAPERSSDIQEDYGDNFDNDVKFVGDYDEDAVQMPEIDFEDDMETPVKMPSERDDRTQTPDYGDNFDSQTGEQVSKATKDFQYDLSSDDIGNYYTKSTIHPKRKKVVKKKKRTSRNVAVILTIAAVICLIVAVVFAFTQCSSQKNDNKASTAPSTEQVTTVQPTTEYGDDNYVPVYTEEPTYEPPTEYQPETEAPVQTEPQTEYQPETEPQQSSDISVTESSQTSDDTQPTQSYESGGDEPYVEEN</sequence>
<gene>
    <name evidence="3" type="ORF">WMO39_01665</name>
</gene>
<feature type="compositionally biased region" description="Polar residues" evidence="1">
    <location>
        <begin position="172"/>
        <end position="181"/>
    </location>
</feature>
<feature type="compositionally biased region" description="Basic and acidic residues" evidence="1">
    <location>
        <begin position="1"/>
        <end position="14"/>
    </location>
</feature>
<evidence type="ECO:0000313" key="3">
    <source>
        <dbReference type="EMBL" id="MEQ2469042.1"/>
    </source>
</evidence>
<feature type="region of interest" description="Disordered" evidence="1">
    <location>
        <begin position="1"/>
        <end position="51"/>
    </location>
</feature>
<feature type="region of interest" description="Disordered" evidence="1">
    <location>
        <begin position="63"/>
        <end position="103"/>
    </location>
</feature>
<feature type="compositionally biased region" description="Acidic residues" evidence="1">
    <location>
        <begin position="266"/>
        <end position="275"/>
    </location>
</feature>
<evidence type="ECO:0000313" key="4">
    <source>
        <dbReference type="Proteomes" id="UP001490816"/>
    </source>
</evidence>
<dbReference type="RefSeq" id="WP_015523069.1">
    <property type="nucleotide sequence ID" value="NZ_JBBMEZ010000003.1"/>
</dbReference>
<comment type="caution">
    <text evidence="3">The sequence shown here is derived from an EMBL/GenBank/DDBJ whole genome shotgun (WGS) entry which is preliminary data.</text>
</comment>
<name>A0ABV1F6S7_9FIRM</name>
<evidence type="ECO:0000256" key="2">
    <source>
        <dbReference type="SAM" id="Phobius"/>
    </source>
</evidence>
<keyword evidence="4" id="KW-1185">Reference proteome</keyword>
<feature type="region of interest" description="Disordered" evidence="1">
    <location>
        <begin position="172"/>
        <end position="275"/>
    </location>
</feature>
<feature type="compositionally biased region" description="Low complexity" evidence="1">
    <location>
        <begin position="182"/>
        <end position="241"/>
    </location>
</feature>
<feature type="compositionally biased region" description="Polar residues" evidence="1">
    <location>
        <begin position="242"/>
        <end position="264"/>
    </location>
</feature>
<protein>
    <submittedName>
        <fullName evidence="3">Uncharacterized protein</fullName>
    </submittedName>
</protein>
<keyword evidence="2" id="KW-0812">Transmembrane</keyword>
<reference evidence="3 4" key="1">
    <citation type="submission" date="2024-03" db="EMBL/GenBank/DDBJ databases">
        <title>Human intestinal bacterial collection.</title>
        <authorList>
            <person name="Pauvert C."/>
            <person name="Hitch T.C.A."/>
            <person name="Clavel T."/>
        </authorList>
    </citation>
    <scope>NUCLEOTIDE SEQUENCE [LARGE SCALE GENOMIC DNA]</scope>
    <source>
        <strain evidence="3 4">CLA-JM-H38</strain>
    </source>
</reference>
<keyword evidence="2" id="KW-1133">Transmembrane helix</keyword>
<feature type="transmembrane region" description="Helical" evidence="2">
    <location>
        <begin position="146"/>
        <end position="166"/>
    </location>
</feature>
<keyword evidence="2" id="KW-0472">Membrane</keyword>
<dbReference type="EMBL" id="JBBMEZ010000003">
    <property type="protein sequence ID" value="MEQ2469042.1"/>
    <property type="molecule type" value="Genomic_DNA"/>
</dbReference>
<feature type="compositionally biased region" description="Acidic residues" evidence="1">
    <location>
        <begin position="38"/>
        <end position="47"/>
    </location>
</feature>
<feature type="compositionally biased region" description="Acidic residues" evidence="1">
    <location>
        <begin position="63"/>
        <end position="73"/>
    </location>
</feature>
<evidence type="ECO:0000256" key="1">
    <source>
        <dbReference type="SAM" id="MobiDB-lite"/>
    </source>
</evidence>
<accession>A0ABV1F6S7</accession>
<dbReference type="Proteomes" id="UP001490816">
    <property type="component" value="Unassembled WGS sequence"/>
</dbReference>
<organism evidence="3 4">
    <name type="scientific">Ruminococcoides intestinale</name>
    <dbReference type="NCBI Taxonomy" id="3133162"/>
    <lineage>
        <taxon>Bacteria</taxon>
        <taxon>Bacillati</taxon>
        <taxon>Bacillota</taxon>
        <taxon>Clostridia</taxon>
        <taxon>Eubacteriales</taxon>
        <taxon>Oscillospiraceae</taxon>
        <taxon>Ruminococcoides</taxon>
    </lineage>
</organism>